<keyword evidence="1" id="KW-1133">Transmembrane helix</keyword>
<protein>
    <recommendedName>
        <fullName evidence="4">Transmembrane protein</fullName>
    </recommendedName>
</protein>
<evidence type="ECO:0000313" key="3">
    <source>
        <dbReference type="Proteomes" id="UP000692954"/>
    </source>
</evidence>
<name>A0A8S1JW08_9CILI</name>
<reference evidence="2" key="1">
    <citation type="submission" date="2021-01" db="EMBL/GenBank/DDBJ databases">
        <authorList>
            <consortium name="Genoscope - CEA"/>
            <person name="William W."/>
        </authorList>
    </citation>
    <scope>NUCLEOTIDE SEQUENCE</scope>
</reference>
<organism evidence="2 3">
    <name type="scientific">Paramecium sonneborni</name>
    <dbReference type="NCBI Taxonomy" id="65129"/>
    <lineage>
        <taxon>Eukaryota</taxon>
        <taxon>Sar</taxon>
        <taxon>Alveolata</taxon>
        <taxon>Ciliophora</taxon>
        <taxon>Intramacronucleata</taxon>
        <taxon>Oligohymenophorea</taxon>
        <taxon>Peniculida</taxon>
        <taxon>Parameciidae</taxon>
        <taxon>Paramecium</taxon>
    </lineage>
</organism>
<feature type="transmembrane region" description="Helical" evidence="1">
    <location>
        <begin position="31"/>
        <end position="49"/>
    </location>
</feature>
<keyword evidence="1" id="KW-0472">Membrane</keyword>
<dbReference type="Proteomes" id="UP000692954">
    <property type="component" value="Unassembled WGS sequence"/>
</dbReference>
<comment type="caution">
    <text evidence="2">The sequence shown here is derived from an EMBL/GenBank/DDBJ whole genome shotgun (WGS) entry which is preliminary data.</text>
</comment>
<evidence type="ECO:0000313" key="2">
    <source>
        <dbReference type="EMBL" id="CAD8046661.1"/>
    </source>
</evidence>
<dbReference type="AlphaFoldDB" id="A0A8S1JW08"/>
<proteinExistence type="predicted"/>
<sequence length="641" mass="72177">MQTQNSFDIAPAETMLLKDFQQKKQVRFRQALVAGLILAAILSLTIIFTPQGQSVPSYTLNQRSSYYSQDQLCVYQVSTGQNNCTLITTNTTTVTIDANEQNSTHLIILDGLQVSQNITYSNGTSFQDNLFDANLNISQELSRNLRILKDQADGCYGPCYDEIPMVKYVTDNSNGQVIDIVVPSLLNGLMLQTLIATIQHLGPNVQETQIHKDQILNPYIIGKYQFISKRNIEQSWFGNTKVTKQVTHEDCLNDNFLIGDQFSQNQTTSLNRQKKIISSTISVQIVMDHSVKPEGADVEYSYKTIVTDESSLILRNSKIDLEYTDLLNDIQLKQNIQSYSLESIQERLIKKNQKRSLNMYEMKLKAEQHRLLLSESLPNTSLSCPSNGLIDFQKTVLTFTVKGTKLELDLALKGTAGNGIADLNIKFCVAMEGMCLFEIINSNLNYTGQPFRDIELDGMQNISLFQTELVVQGFTIGVGADFSYGFLVQQNVEQNTTIFSVADTFIVPVLLTVYGESSIPDLVAVRTAVVADIFTGNVTSNVAFGYDEKIQSINSNQYTLNLNLDMEEFRAIVIAQYQHSELSTKEKCKRHFGFFKVCYPIPVAGLLGDWQNLYYNNWGFPVLVQNYTLYGIQSDCFMKNE</sequence>
<evidence type="ECO:0008006" key="4">
    <source>
        <dbReference type="Google" id="ProtNLM"/>
    </source>
</evidence>
<evidence type="ECO:0000256" key="1">
    <source>
        <dbReference type="SAM" id="Phobius"/>
    </source>
</evidence>
<gene>
    <name evidence="2" type="ORF">PSON_ATCC_30995.1.T0020002</name>
</gene>
<accession>A0A8S1JW08</accession>
<keyword evidence="3" id="KW-1185">Reference proteome</keyword>
<dbReference type="EMBL" id="CAJJDN010000002">
    <property type="protein sequence ID" value="CAD8046661.1"/>
    <property type="molecule type" value="Genomic_DNA"/>
</dbReference>
<keyword evidence="1" id="KW-0812">Transmembrane</keyword>
<dbReference type="OrthoDB" id="293437at2759"/>